<proteinExistence type="predicted"/>
<evidence type="ECO:0000256" key="2">
    <source>
        <dbReference type="ARBA" id="ARBA00023118"/>
    </source>
</evidence>
<dbReference type="InterPro" id="IPR043128">
    <property type="entry name" value="Rev_trsase/Diguanyl_cyclase"/>
</dbReference>
<dbReference type="GO" id="GO:0000166">
    <property type="term" value="F:nucleotide binding"/>
    <property type="evidence" value="ECO:0007669"/>
    <property type="project" value="UniProtKB-KW"/>
</dbReference>
<dbReference type="OrthoDB" id="442064at2"/>
<dbReference type="AlphaFoldDB" id="A0A380NM40"/>
<dbReference type="GO" id="GO:0051607">
    <property type="term" value="P:defense response to virus"/>
    <property type="evidence" value="ECO:0007669"/>
    <property type="project" value="UniProtKB-KW"/>
</dbReference>
<evidence type="ECO:0000256" key="1">
    <source>
        <dbReference type="ARBA" id="ARBA00022741"/>
    </source>
</evidence>
<organism evidence="4 5">
    <name type="scientific">Veillonella criceti</name>
    <dbReference type="NCBI Taxonomy" id="103891"/>
    <lineage>
        <taxon>Bacteria</taxon>
        <taxon>Bacillati</taxon>
        <taxon>Bacillota</taxon>
        <taxon>Negativicutes</taxon>
        <taxon>Veillonellales</taxon>
        <taxon>Veillonellaceae</taxon>
        <taxon>Veillonella</taxon>
    </lineage>
</organism>
<keyword evidence="1" id="KW-0547">Nucleotide-binding</keyword>
<evidence type="ECO:0000259" key="3">
    <source>
        <dbReference type="Pfam" id="PF22335"/>
    </source>
</evidence>
<keyword evidence="5" id="KW-1185">Reference proteome</keyword>
<evidence type="ECO:0000313" key="5">
    <source>
        <dbReference type="Proteomes" id="UP000255367"/>
    </source>
</evidence>
<dbReference type="EMBL" id="UHIO01000001">
    <property type="protein sequence ID" value="SUP43070.1"/>
    <property type="molecule type" value="Genomic_DNA"/>
</dbReference>
<dbReference type="Gene3D" id="3.30.70.270">
    <property type="match status" value="1"/>
</dbReference>
<dbReference type="Proteomes" id="UP000255367">
    <property type="component" value="Unassembled WGS sequence"/>
</dbReference>
<sequence>MKVRGLLFDTRSIQKYIFSGNKLKTNIGASYIVERLFEDVLCKEILEKKLKNFVQSQEPQRNFTVDVDSWEKSELVTEQLPTDCYVAYIGGGNALVLFSAEGADYRPETVKLFSKELLVLYPGVRIGAALGELSLDKEQFSLDLSELYKTLKDNQNCVSPNISIFDTGLTVPCETNGEVANYWYKENGQARIISQESFSKIDNSKLANETLQSEFSDVLENYEFPMELDDMGQEKHVVGRNVGGNDIAIVHIDGNNMGLRFRACKTLTDRSKLSKKVANKTKLAFKKLLSIIVDDKKKLELEGGRSNHKIPLRPLILGGDDITFVCNAQYVLKYTRLFMNFMKEELEPEDISIDTCAGIAILPTSYPFFRGYELAEQLCAVAKSESRNYKGSSWLDFALLHGEQAPELEQIRLQEYTANLGNMHFGPYIVNGIESNDPRHIDNLLQCIARFNQWKFSDNPAVSYGKVKELRFVLQKDEHEIQRYLELLGDSKSLLAVNNWESYEEKLWFEGKTPYVDAIELMDYAVGMED</sequence>
<dbReference type="InterPro" id="IPR054767">
    <property type="entry name" value="Cas10-Cmr2_palm2"/>
</dbReference>
<gene>
    <name evidence="4" type="ORF">NCTC12020_01051</name>
</gene>
<keyword evidence="2" id="KW-0051">Antiviral defense</keyword>
<name>A0A380NM40_9FIRM</name>
<evidence type="ECO:0000313" key="4">
    <source>
        <dbReference type="EMBL" id="SUP43070.1"/>
    </source>
</evidence>
<accession>A0A380NM40</accession>
<dbReference type="Pfam" id="PF22335">
    <property type="entry name" value="Cas10-Cmr2_palm2"/>
    <property type="match status" value="1"/>
</dbReference>
<protein>
    <submittedName>
        <fullName evidence="4">CRISPR-associated protein Cas10/Csm1, subtype III-A/MTUBE</fullName>
    </submittedName>
</protein>
<feature type="domain" description="Cas10/Cmr2 second palm" evidence="3">
    <location>
        <begin position="247"/>
        <end position="388"/>
    </location>
</feature>
<reference evidence="4 5" key="1">
    <citation type="submission" date="2018-06" db="EMBL/GenBank/DDBJ databases">
        <authorList>
            <consortium name="Pathogen Informatics"/>
            <person name="Doyle S."/>
        </authorList>
    </citation>
    <scope>NUCLEOTIDE SEQUENCE [LARGE SCALE GENOMIC DNA]</scope>
    <source>
        <strain evidence="4 5">NCTC12020</strain>
    </source>
</reference>
<dbReference type="RefSeq" id="WP_115310236.1">
    <property type="nucleotide sequence ID" value="NZ_UHIO01000001.1"/>
</dbReference>